<proteinExistence type="predicted"/>
<protein>
    <recommendedName>
        <fullName evidence="3">SnoaL-like domain-containing protein</fullName>
    </recommendedName>
</protein>
<reference evidence="1" key="1">
    <citation type="submission" date="2022-06" db="EMBL/GenBank/DDBJ databases">
        <title>Genome public.</title>
        <authorList>
            <person name="Sun Q."/>
        </authorList>
    </citation>
    <scope>NUCLEOTIDE SEQUENCE</scope>
    <source>
        <strain evidence="1">CWNU-1</strain>
    </source>
</reference>
<dbReference type="EMBL" id="JAMQAW010000041">
    <property type="protein sequence ID" value="MCM2392569.1"/>
    <property type="molecule type" value="Genomic_DNA"/>
</dbReference>
<evidence type="ECO:0000313" key="1">
    <source>
        <dbReference type="EMBL" id="MCM2392569.1"/>
    </source>
</evidence>
<keyword evidence="2" id="KW-1185">Reference proteome</keyword>
<dbReference type="RefSeq" id="WP_250922890.1">
    <property type="nucleotide sequence ID" value="NZ_JAMQAW010000041.1"/>
</dbReference>
<comment type="caution">
    <text evidence="1">The sequence shown here is derived from an EMBL/GenBank/DDBJ whole genome shotgun (WGS) entry which is preliminary data.</text>
</comment>
<gene>
    <name evidence="1" type="ORF">NBG84_30525</name>
</gene>
<evidence type="ECO:0000313" key="2">
    <source>
        <dbReference type="Proteomes" id="UP001431429"/>
    </source>
</evidence>
<evidence type="ECO:0008006" key="3">
    <source>
        <dbReference type="Google" id="ProtNLM"/>
    </source>
</evidence>
<dbReference type="Proteomes" id="UP001431429">
    <property type="component" value="Unassembled WGS sequence"/>
</dbReference>
<name>A0ABT0UVF3_9ACTN</name>
<accession>A0ABT0UVF3</accession>
<organism evidence="1 2">
    <name type="scientific">Streptomyces albipurpureus</name>
    <dbReference type="NCBI Taxonomy" id="2897419"/>
    <lineage>
        <taxon>Bacteria</taxon>
        <taxon>Bacillati</taxon>
        <taxon>Actinomycetota</taxon>
        <taxon>Actinomycetes</taxon>
        <taxon>Kitasatosporales</taxon>
        <taxon>Streptomycetaceae</taxon>
        <taxon>Streptomyces</taxon>
    </lineage>
</organism>
<sequence length="91" mass="10347">MIRRFRELLWTLKRVDSMAVRTHIECVSGAKPCGAEPPATGAETTPEVAEAWAEFHFKTTGHRRFERVYCDTVQWDPPTDVDPRTIEGVST</sequence>